<evidence type="ECO:0000256" key="2">
    <source>
        <dbReference type="ARBA" id="ARBA00012387"/>
    </source>
</evidence>
<dbReference type="GO" id="GO:0000271">
    <property type="term" value="P:polysaccharide biosynthetic process"/>
    <property type="evidence" value="ECO:0007669"/>
    <property type="project" value="InterPro"/>
</dbReference>
<name>A0A5B9GHK4_9PROT</name>
<evidence type="ECO:0000259" key="9">
    <source>
        <dbReference type="Pfam" id="PF00483"/>
    </source>
</evidence>
<dbReference type="FunFam" id="3.90.550.10:FF:000046">
    <property type="entry name" value="Mannose-1-phosphate guanylyltransferase (GDP)"/>
    <property type="match status" value="1"/>
</dbReference>
<dbReference type="CDD" id="cd02213">
    <property type="entry name" value="cupin_PMI_typeII_C"/>
    <property type="match status" value="1"/>
</dbReference>
<dbReference type="InterPro" id="IPR029044">
    <property type="entry name" value="Nucleotide-diphossugar_trans"/>
</dbReference>
<evidence type="ECO:0000256" key="6">
    <source>
        <dbReference type="ARBA" id="ARBA00023134"/>
    </source>
</evidence>
<dbReference type="InterPro" id="IPR011051">
    <property type="entry name" value="RmlC_Cupin_sf"/>
</dbReference>
<evidence type="ECO:0000259" key="11">
    <source>
        <dbReference type="Pfam" id="PF22640"/>
    </source>
</evidence>
<dbReference type="GO" id="GO:0016853">
    <property type="term" value="F:isomerase activity"/>
    <property type="evidence" value="ECO:0007669"/>
    <property type="project" value="UniProtKB-KW"/>
</dbReference>
<evidence type="ECO:0000256" key="7">
    <source>
        <dbReference type="ARBA" id="ARBA00047343"/>
    </source>
</evidence>
<keyword evidence="6" id="KW-0342">GTP-binding</keyword>
<dbReference type="Gene3D" id="2.60.120.10">
    <property type="entry name" value="Jelly Rolls"/>
    <property type="match status" value="1"/>
</dbReference>
<organism evidence="12 13">
    <name type="scientific">Acetobacter oryzoeni</name>
    <dbReference type="NCBI Taxonomy" id="2500548"/>
    <lineage>
        <taxon>Bacteria</taxon>
        <taxon>Pseudomonadati</taxon>
        <taxon>Pseudomonadota</taxon>
        <taxon>Alphaproteobacteria</taxon>
        <taxon>Acetobacterales</taxon>
        <taxon>Acetobacteraceae</taxon>
        <taxon>Acetobacter</taxon>
    </lineage>
</organism>
<dbReference type="AlphaFoldDB" id="A0A5B9GHK4"/>
<keyword evidence="4 12" id="KW-0548">Nucleotidyltransferase</keyword>
<keyword evidence="13" id="KW-1185">Reference proteome</keyword>
<dbReference type="CDD" id="cd02509">
    <property type="entry name" value="GDP-M1P_Guanylyltransferase"/>
    <property type="match status" value="1"/>
</dbReference>
<dbReference type="PANTHER" id="PTHR46390:SF1">
    <property type="entry name" value="MANNOSE-1-PHOSPHATE GUANYLYLTRANSFERASE"/>
    <property type="match status" value="1"/>
</dbReference>
<accession>A0A5B9GHK4</accession>
<dbReference type="SUPFAM" id="SSF51182">
    <property type="entry name" value="RmlC-like cupins"/>
    <property type="match status" value="1"/>
</dbReference>
<sequence>MDEYFKNLMDLCMSGKKESVTSVYVDNAQEVVPVILSGGSGSRLWPVSRGSYPKQFWPLLTEKTLLQETALRGVTAKLCGPVVICNAEHRFIIAEQLRDVGVQDARIVLEPVGRNSAPAIAAAAFLTAEKDSDAVLWVMAADAAITDTQRLYKALESAVQAAQAGYVVTFGMKPSRPETGYGYIEEGAPLPDLSGVCRVARFVEKPDVQTAHQFLESGKYLWNSGMFVTRAGTFLHELQKYEPELYECVRQAVEKRQTDMDFERLDVESFKKSPDISVDYAVAERTDKAAVVPADFGWSDIGSWDSLWELSAKDENANAVYGNVMLEDVHNSYIRTDGTLTVALGVENLTIVVTQDAVMVAHKDRAQDVRNIVQRLKAEGRTEATDHARIYRPWGFYEGLTQGDRFQVKRIVVNPAQKLSLQKHFHRSEHWVVVEGTALVTRGDEEILVRENESVYLPVGMLHRLENPGRIPLTLIEVQSGPYLGEDDIVRVQDLYSRE</sequence>
<dbReference type="InterPro" id="IPR054566">
    <property type="entry name" value="ManC/GMP-like_b-helix"/>
</dbReference>
<feature type="domain" description="Nucleotidyl transferase" evidence="9">
    <location>
        <begin position="33"/>
        <end position="315"/>
    </location>
</feature>
<evidence type="ECO:0000313" key="13">
    <source>
        <dbReference type="Proteomes" id="UP000287027"/>
    </source>
</evidence>
<dbReference type="SUPFAM" id="SSF53448">
    <property type="entry name" value="Nucleotide-diphospho-sugar transferases"/>
    <property type="match status" value="1"/>
</dbReference>
<dbReference type="InterPro" id="IPR049577">
    <property type="entry name" value="GMPP_N"/>
</dbReference>
<dbReference type="EC" id="2.7.7.13" evidence="2"/>
<dbReference type="InterPro" id="IPR005835">
    <property type="entry name" value="NTP_transferase_dom"/>
</dbReference>
<feature type="domain" description="Mannose-6-phosphate isomerase type II C-terminal" evidence="10">
    <location>
        <begin position="380"/>
        <end position="494"/>
    </location>
</feature>
<protein>
    <recommendedName>
        <fullName evidence="2">mannose-1-phosphate guanylyltransferase</fullName>
        <ecNumber evidence="2">2.7.7.13</ecNumber>
    </recommendedName>
</protein>
<dbReference type="NCBIfam" id="TIGR01479">
    <property type="entry name" value="GMP_PMI"/>
    <property type="match status" value="1"/>
</dbReference>
<dbReference type="RefSeq" id="WP_128105660.1">
    <property type="nucleotide sequence ID" value="NZ_CP042808.1"/>
</dbReference>
<evidence type="ECO:0000256" key="1">
    <source>
        <dbReference type="ARBA" id="ARBA00006115"/>
    </source>
</evidence>
<dbReference type="InterPro" id="IPR051161">
    <property type="entry name" value="Mannose-6P_isomerase_type2"/>
</dbReference>
<dbReference type="Pfam" id="PF22640">
    <property type="entry name" value="ManC_GMP_beta-helix"/>
    <property type="match status" value="1"/>
</dbReference>
<dbReference type="Proteomes" id="UP000287027">
    <property type="component" value="Chromosome"/>
</dbReference>
<dbReference type="GO" id="GO:0009298">
    <property type="term" value="P:GDP-mannose biosynthetic process"/>
    <property type="evidence" value="ECO:0007669"/>
    <property type="project" value="TreeGrafter"/>
</dbReference>
<dbReference type="EMBL" id="CP042808">
    <property type="protein sequence ID" value="QEE85751.1"/>
    <property type="molecule type" value="Genomic_DNA"/>
</dbReference>
<evidence type="ECO:0000256" key="4">
    <source>
        <dbReference type="ARBA" id="ARBA00022695"/>
    </source>
</evidence>
<comment type="catalytic activity">
    <reaction evidence="7">
        <text>alpha-D-mannose 1-phosphate + GTP + H(+) = GDP-alpha-D-mannose + diphosphate</text>
        <dbReference type="Rhea" id="RHEA:15229"/>
        <dbReference type="ChEBI" id="CHEBI:15378"/>
        <dbReference type="ChEBI" id="CHEBI:33019"/>
        <dbReference type="ChEBI" id="CHEBI:37565"/>
        <dbReference type="ChEBI" id="CHEBI:57527"/>
        <dbReference type="ChEBI" id="CHEBI:58409"/>
        <dbReference type="EC" id="2.7.7.13"/>
    </reaction>
</comment>
<dbReference type="Gene3D" id="3.90.550.10">
    <property type="entry name" value="Spore Coat Polysaccharide Biosynthesis Protein SpsA, Chain A"/>
    <property type="match status" value="1"/>
</dbReference>
<evidence type="ECO:0000259" key="10">
    <source>
        <dbReference type="Pfam" id="PF01050"/>
    </source>
</evidence>
<dbReference type="Pfam" id="PF00483">
    <property type="entry name" value="NTP_transferase"/>
    <property type="match status" value="1"/>
</dbReference>
<dbReference type="InterPro" id="IPR014710">
    <property type="entry name" value="RmlC-like_jellyroll"/>
</dbReference>
<reference evidence="12 13" key="1">
    <citation type="submission" date="2019-08" db="EMBL/GenBank/DDBJ databases">
        <title>Acetobacter oryzioeni sp. nov., isolated from Korean rice wine vinegar.</title>
        <authorList>
            <person name="Baek J.H."/>
            <person name="Kim K.H."/>
            <person name="Jeon C.O."/>
            <person name="Han D.M."/>
        </authorList>
    </citation>
    <scope>NUCLEOTIDE SEQUENCE [LARGE SCALE GENOMIC DNA]</scope>
    <source>
        <strain evidence="12 13">B6</strain>
    </source>
</reference>
<keyword evidence="12" id="KW-0413">Isomerase</keyword>
<evidence type="ECO:0000256" key="3">
    <source>
        <dbReference type="ARBA" id="ARBA00022679"/>
    </source>
</evidence>
<gene>
    <name evidence="12" type="ORF">EOV40_008550</name>
</gene>
<comment type="similarity">
    <text evidence="1 8">Belongs to the mannose-6-phosphate isomerase type 2 family.</text>
</comment>
<dbReference type="KEGG" id="aoy:EOV40_008550"/>
<evidence type="ECO:0000256" key="5">
    <source>
        <dbReference type="ARBA" id="ARBA00022741"/>
    </source>
</evidence>
<keyword evidence="3 12" id="KW-0808">Transferase</keyword>
<dbReference type="InterPro" id="IPR006375">
    <property type="entry name" value="Man1P_GuaTrfase/Man6P_Isoase"/>
</dbReference>
<feature type="domain" description="MannoseP isomerase/GMP-like beta-helix" evidence="11">
    <location>
        <begin position="323"/>
        <end position="376"/>
    </location>
</feature>
<dbReference type="Pfam" id="PF01050">
    <property type="entry name" value="MannoseP_isomer"/>
    <property type="match status" value="1"/>
</dbReference>
<dbReference type="InterPro" id="IPR001538">
    <property type="entry name" value="Man6P_isomerase-2_C"/>
</dbReference>
<dbReference type="PANTHER" id="PTHR46390">
    <property type="entry name" value="MANNOSE-1-PHOSPHATE GUANYLYLTRANSFERASE"/>
    <property type="match status" value="1"/>
</dbReference>
<evidence type="ECO:0000313" key="12">
    <source>
        <dbReference type="EMBL" id="QEE85751.1"/>
    </source>
</evidence>
<dbReference type="GO" id="GO:0005525">
    <property type="term" value="F:GTP binding"/>
    <property type="evidence" value="ECO:0007669"/>
    <property type="project" value="UniProtKB-KW"/>
</dbReference>
<dbReference type="FunFam" id="2.60.120.10:FF:000032">
    <property type="entry name" value="Mannose-1-phosphate guanylyltransferase/mannose-6-phosphate isomerase"/>
    <property type="match status" value="1"/>
</dbReference>
<dbReference type="GO" id="GO:0004475">
    <property type="term" value="F:mannose-1-phosphate guanylyltransferase (GTP) activity"/>
    <property type="evidence" value="ECO:0007669"/>
    <property type="project" value="UniProtKB-EC"/>
</dbReference>
<evidence type="ECO:0000256" key="8">
    <source>
        <dbReference type="RuleBase" id="RU004190"/>
    </source>
</evidence>
<proteinExistence type="inferred from homology"/>
<keyword evidence="5" id="KW-0547">Nucleotide-binding</keyword>